<comment type="caution">
    <text evidence="1">The sequence shown here is derived from an EMBL/GenBank/DDBJ whole genome shotgun (WGS) entry which is preliminary data.</text>
</comment>
<sequence length="253" mass="28421">MPIELPTGSNRNKVEALAQQIKQQATVIEQQTSVINQAMPTEFDFQMNTTQTMMEGFVFELDALPVIRNPKDETPLFRHDAARSKYVLDFAPRYRALKAEKGITNNSVYYHCIANILVDRFYVSGVSLVNMVNLSSKINLSIRPIGSMFENYASWDVTTPARPYNRYGAQINGNDDLWVDSTTLSFGRTPIFAPSQITSDAQWETALKITGNGIDMSEMYQNSVNPQDGAEVIAVGTFQLVDEWLVDMTGKRV</sequence>
<keyword evidence="2" id="KW-1185">Reference proteome</keyword>
<accession>A0ABV5HH18</accession>
<protein>
    <recommendedName>
        <fullName evidence="3">Phage tail protein</fullName>
    </recommendedName>
</protein>
<dbReference type="Proteomes" id="UP001589645">
    <property type="component" value="Unassembled WGS sequence"/>
</dbReference>
<name>A0ABV5HH18_9VIBR</name>
<evidence type="ECO:0000313" key="2">
    <source>
        <dbReference type="Proteomes" id="UP001589645"/>
    </source>
</evidence>
<evidence type="ECO:0000313" key="1">
    <source>
        <dbReference type="EMBL" id="MFB9133511.1"/>
    </source>
</evidence>
<reference evidence="1 2" key="1">
    <citation type="submission" date="2024-09" db="EMBL/GenBank/DDBJ databases">
        <authorList>
            <person name="Sun Q."/>
            <person name="Mori K."/>
        </authorList>
    </citation>
    <scope>NUCLEOTIDE SEQUENCE [LARGE SCALE GENOMIC DNA]</scope>
    <source>
        <strain evidence="1 2">CECT 8064</strain>
    </source>
</reference>
<proteinExistence type="predicted"/>
<dbReference type="RefSeq" id="WP_390189032.1">
    <property type="nucleotide sequence ID" value="NZ_JBHMEP010000001.1"/>
</dbReference>
<gene>
    <name evidence="1" type="ORF">ACFFUV_00830</name>
</gene>
<evidence type="ECO:0008006" key="3">
    <source>
        <dbReference type="Google" id="ProtNLM"/>
    </source>
</evidence>
<dbReference type="EMBL" id="JBHMEP010000001">
    <property type="protein sequence ID" value="MFB9133511.1"/>
    <property type="molecule type" value="Genomic_DNA"/>
</dbReference>
<organism evidence="1 2">
    <name type="scientific">Vibrio olivae</name>
    <dbReference type="NCBI Taxonomy" id="1243002"/>
    <lineage>
        <taxon>Bacteria</taxon>
        <taxon>Pseudomonadati</taxon>
        <taxon>Pseudomonadota</taxon>
        <taxon>Gammaproteobacteria</taxon>
        <taxon>Vibrionales</taxon>
        <taxon>Vibrionaceae</taxon>
        <taxon>Vibrio</taxon>
    </lineage>
</organism>